<comment type="subcellular location">
    <subcellularLocation>
        <location evidence="2">Cytoplasm</location>
    </subcellularLocation>
</comment>
<keyword evidence="12" id="KW-1185">Reference proteome</keyword>
<comment type="similarity">
    <text evidence="3">Belongs to the Nudix hydrolase family. DCP2 subfamily.</text>
</comment>
<dbReference type="CDD" id="cd03672">
    <property type="entry name" value="NUDIX_Dcp2p_Nudt20"/>
    <property type="match status" value="1"/>
</dbReference>
<dbReference type="InterPro" id="IPR044099">
    <property type="entry name" value="Dcp2_NUDIX"/>
</dbReference>
<keyword evidence="7" id="KW-0694">RNA-binding</keyword>
<feature type="domain" description="Nudix hydrolase" evidence="10">
    <location>
        <begin position="74"/>
        <end position="203"/>
    </location>
</feature>
<feature type="region of interest" description="Disordered" evidence="9">
    <location>
        <begin position="204"/>
        <end position="231"/>
    </location>
</feature>
<dbReference type="Pfam" id="PF00293">
    <property type="entry name" value="NUDIX"/>
    <property type="match status" value="1"/>
</dbReference>
<dbReference type="PROSITE" id="PS00893">
    <property type="entry name" value="NUDIX_BOX"/>
    <property type="match status" value="1"/>
</dbReference>
<accession>A0A835YNU0</accession>
<dbReference type="GO" id="GO:0000184">
    <property type="term" value="P:nuclear-transcribed mRNA catabolic process, nonsense-mediated decay"/>
    <property type="evidence" value="ECO:0007669"/>
    <property type="project" value="InterPro"/>
</dbReference>
<sequence>MNLPQQELASADRLFIQLEQAWWFYEDFIADHNPSVPHFNLKSFAKLLFDHCPLLRPLTDEYNELFESFRSWKGQIPVAGCILLNRARTRVVLVRSWKGNSRTLPRGKINEAEPPAVAAAREVLEETGFDASALIDPRAFITLFSNGQQSTMFIVPDVPEDFNFAPRVRKEISAIEWFPIDDLPKHTYGVEPFLKRLARWLERDQQRSGRQQRSGGKPAADKSAAAAAAAQ</sequence>
<evidence type="ECO:0000256" key="8">
    <source>
        <dbReference type="ARBA" id="ARBA00023211"/>
    </source>
</evidence>
<dbReference type="InterPro" id="IPR036189">
    <property type="entry name" value="DCP2_BoxA_sf"/>
</dbReference>
<dbReference type="Gene3D" id="3.90.79.10">
    <property type="entry name" value="Nucleoside Triphosphate Pyrophosphohydrolase"/>
    <property type="match status" value="1"/>
</dbReference>
<dbReference type="Pfam" id="PF05026">
    <property type="entry name" value="DCP2"/>
    <property type="match status" value="1"/>
</dbReference>
<dbReference type="GO" id="GO:0005737">
    <property type="term" value="C:cytoplasm"/>
    <property type="evidence" value="ECO:0007669"/>
    <property type="project" value="UniProtKB-SubCell"/>
</dbReference>
<feature type="non-terminal residue" evidence="11">
    <location>
        <position position="1"/>
    </location>
</feature>
<keyword evidence="5" id="KW-0479">Metal-binding</keyword>
<evidence type="ECO:0000259" key="10">
    <source>
        <dbReference type="PROSITE" id="PS51462"/>
    </source>
</evidence>
<comment type="cofactor">
    <cofactor evidence="1">
        <name>Mn(2+)</name>
        <dbReference type="ChEBI" id="CHEBI:29035"/>
    </cofactor>
</comment>
<dbReference type="GO" id="GO:0030145">
    <property type="term" value="F:manganese ion binding"/>
    <property type="evidence" value="ECO:0007669"/>
    <property type="project" value="InterPro"/>
</dbReference>
<dbReference type="Gene3D" id="1.10.10.1050">
    <property type="entry name" value="Dcp2, box A domain"/>
    <property type="match status" value="1"/>
</dbReference>
<proteinExistence type="inferred from homology"/>
<evidence type="ECO:0000256" key="1">
    <source>
        <dbReference type="ARBA" id="ARBA00001936"/>
    </source>
</evidence>
<evidence type="ECO:0000256" key="4">
    <source>
        <dbReference type="ARBA" id="ARBA00022490"/>
    </source>
</evidence>
<dbReference type="Proteomes" id="UP000664859">
    <property type="component" value="Unassembled WGS sequence"/>
</dbReference>
<dbReference type="InterPro" id="IPR015797">
    <property type="entry name" value="NUDIX_hydrolase-like_dom_sf"/>
</dbReference>
<keyword evidence="8" id="KW-0464">Manganese</keyword>
<dbReference type="PANTHER" id="PTHR23114">
    <property type="entry name" value="M7GPPPN-MRNA HYDROLASE"/>
    <property type="match status" value="1"/>
</dbReference>
<dbReference type="OrthoDB" id="18996at2759"/>
<dbReference type="PROSITE" id="PS51462">
    <property type="entry name" value="NUDIX"/>
    <property type="match status" value="1"/>
</dbReference>
<evidence type="ECO:0000256" key="9">
    <source>
        <dbReference type="SAM" id="MobiDB-lite"/>
    </source>
</evidence>
<organism evidence="11 12">
    <name type="scientific">Tribonema minus</name>
    <dbReference type="NCBI Taxonomy" id="303371"/>
    <lineage>
        <taxon>Eukaryota</taxon>
        <taxon>Sar</taxon>
        <taxon>Stramenopiles</taxon>
        <taxon>Ochrophyta</taxon>
        <taxon>PX clade</taxon>
        <taxon>Xanthophyceae</taxon>
        <taxon>Tribonematales</taxon>
        <taxon>Tribonemataceae</taxon>
        <taxon>Tribonema</taxon>
    </lineage>
</organism>
<dbReference type="AlphaFoldDB" id="A0A835YNU0"/>
<dbReference type="EMBL" id="JAFCMP010000516">
    <property type="protein sequence ID" value="KAG5178281.1"/>
    <property type="molecule type" value="Genomic_DNA"/>
</dbReference>
<evidence type="ECO:0000313" key="12">
    <source>
        <dbReference type="Proteomes" id="UP000664859"/>
    </source>
</evidence>
<protein>
    <recommendedName>
        <fullName evidence="10">Nudix hydrolase domain-containing protein</fullName>
    </recommendedName>
</protein>
<dbReference type="PANTHER" id="PTHR23114:SF17">
    <property type="entry name" value="M7GPPPN-MRNA HYDROLASE"/>
    <property type="match status" value="1"/>
</dbReference>
<reference evidence="11" key="1">
    <citation type="submission" date="2021-02" db="EMBL/GenBank/DDBJ databases">
        <title>First Annotated Genome of the Yellow-green Alga Tribonema minus.</title>
        <authorList>
            <person name="Mahan K.M."/>
        </authorList>
    </citation>
    <scope>NUCLEOTIDE SEQUENCE</scope>
    <source>
        <strain evidence="11">UTEX B ZZ1240</strain>
    </source>
</reference>
<dbReference type="InterPro" id="IPR000086">
    <property type="entry name" value="NUDIX_hydrolase_dom"/>
</dbReference>
<gene>
    <name evidence="11" type="ORF">JKP88DRAFT_188627</name>
</gene>
<dbReference type="GO" id="GO:0003723">
    <property type="term" value="F:RNA binding"/>
    <property type="evidence" value="ECO:0007669"/>
    <property type="project" value="UniProtKB-KW"/>
</dbReference>
<dbReference type="GO" id="GO:0000290">
    <property type="term" value="P:deadenylation-dependent decapping of nuclear-transcribed mRNA"/>
    <property type="evidence" value="ECO:0007669"/>
    <property type="project" value="InterPro"/>
</dbReference>
<dbReference type="SMART" id="SM01125">
    <property type="entry name" value="DCP2"/>
    <property type="match status" value="1"/>
</dbReference>
<dbReference type="InterPro" id="IPR020084">
    <property type="entry name" value="NUDIX_hydrolase_CS"/>
</dbReference>
<evidence type="ECO:0000313" key="11">
    <source>
        <dbReference type="EMBL" id="KAG5178281.1"/>
    </source>
</evidence>
<evidence type="ECO:0000256" key="6">
    <source>
        <dbReference type="ARBA" id="ARBA00022801"/>
    </source>
</evidence>
<comment type="caution">
    <text evidence="11">The sequence shown here is derived from an EMBL/GenBank/DDBJ whole genome shotgun (WGS) entry which is preliminary data.</text>
</comment>
<evidence type="ECO:0000256" key="2">
    <source>
        <dbReference type="ARBA" id="ARBA00004496"/>
    </source>
</evidence>
<evidence type="ECO:0000256" key="7">
    <source>
        <dbReference type="ARBA" id="ARBA00022884"/>
    </source>
</evidence>
<name>A0A835YNU0_9STRA</name>
<dbReference type="GO" id="GO:0140933">
    <property type="term" value="F:5'-(N(7)-methylguanosine 5'-triphospho)-[mRNA] hydrolase activity"/>
    <property type="evidence" value="ECO:0007669"/>
    <property type="project" value="InterPro"/>
</dbReference>
<evidence type="ECO:0000256" key="5">
    <source>
        <dbReference type="ARBA" id="ARBA00022723"/>
    </source>
</evidence>
<dbReference type="SUPFAM" id="SSF55811">
    <property type="entry name" value="Nudix"/>
    <property type="match status" value="1"/>
</dbReference>
<dbReference type="SUPFAM" id="SSF140586">
    <property type="entry name" value="Dcp2 domain-like"/>
    <property type="match status" value="1"/>
</dbReference>
<dbReference type="FunFam" id="3.90.79.10:FF:000003">
    <property type="entry name" value="M7GpppN-mRNA hydrolase isoform 2"/>
    <property type="match status" value="1"/>
</dbReference>
<evidence type="ECO:0000256" key="3">
    <source>
        <dbReference type="ARBA" id="ARBA00005279"/>
    </source>
</evidence>
<dbReference type="InterPro" id="IPR007722">
    <property type="entry name" value="DCP2_BoxA"/>
</dbReference>
<keyword evidence="6" id="KW-0378">Hydrolase</keyword>
<feature type="compositionally biased region" description="Low complexity" evidence="9">
    <location>
        <begin position="208"/>
        <end position="231"/>
    </location>
</feature>
<keyword evidence="4" id="KW-0963">Cytoplasm</keyword>